<organism evidence="7 8">
    <name type="scientific">Methylomicrobium album BG8</name>
    <dbReference type="NCBI Taxonomy" id="686340"/>
    <lineage>
        <taxon>Bacteria</taxon>
        <taxon>Pseudomonadati</taxon>
        <taxon>Pseudomonadota</taxon>
        <taxon>Gammaproteobacteria</taxon>
        <taxon>Methylococcales</taxon>
        <taxon>Methylococcaceae</taxon>
        <taxon>Methylomicrobium</taxon>
    </lineage>
</organism>
<proteinExistence type="inferred from homology"/>
<evidence type="ECO:0000256" key="3">
    <source>
        <dbReference type="ARBA" id="ARBA00011738"/>
    </source>
</evidence>
<comment type="subcellular location">
    <subcellularLocation>
        <location evidence="1 5">Cytoplasm</location>
    </subcellularLocation>
</comment>
<evidence type="ECO:0000256" key="4">
    <source>
        <dbReference type="ARBA" id="ARBA00022490"/>
    </source>
</evidence>
<evidence type="ECO:0000256" key="1">
    <source>
        <dbReference type="ARBA" id="ARBA00004496"/>
    </source>
</evidence>
<dbReference type="PIRSF" id="PIRSF006276">
    <property type="entry name" value="UspA"/>
    <property type="match status" value="1"/>
</dbReference>
<keyword evidence="8" id="KW-1185">Reference proteome</keyword>
<dbReference type="PANTHER" id="PTHR46268">
    <property type="entry name" value="STRESS RESPONSE PROTEIN NHAX"/>
    <property type="match status" value="1"/>
</dbReference>
<evidence type="ECO:0000313" key="8">
    <source>
        <dbReference type="Proteomes" id="UP000005090"/>
    </source>
</evidence>
<reference evidence="7 8" key="1">
    <citation type="journal article" date="2013" name="Genome Announc.">
        <title>Genome Sequence of the Obligate Gammaproteobacterial Methanotroph Methylomicrobium album Strain BG8.</title>
        <authorList>
            <person name="Kits K.D."/>
            <person name="Kalyuzhnaya M.G."/>
            <person name="Klotz M.G."/>
            <person name="Jetten M.S."/>
            <person name="Op den Camp H.J."/>
            <person name="Vuilleumier S."/>
            <person name="Bringel F."/>
            <person name="Dispirito A.A."/>
            <person name="Murrell J.C."/>
            <person name="Bruce D."/>
            <person name="Cheng J.F."/>
            <person name="Copeland A."/>
            <person name="Goodwin L."/>
            <person name="Hauser L."/>
            <person name="Lajus A."/>
            <person name="Land M.L."/>
            <person name="Lapidus A."/>
            <person name="Lucas S."/>
            <person name="Medigue C."/>
            <person name="Pitluck S."/>
            <person name="Woyke T."/>
            <person name="Zeytun A."/>
            <person name="Stein L.Y."/>
        </authorList>
    </citation>
    <scope>NUCLEOTIDE SEQUENCE [LARGE SCALE GENOMIC DNA]</scope>
    <source>
        <strain evidence="7 8">BG8</strain>
    </source>
</reference>
<evidence type="ECO:0000256" key="2">
    <source>
        <dbReference type="ARBA" id="ARBA00008791"/>
    </source>
</evidence>
<comment type="similarity">
    <text evidence="2 5">Belongs to the universal stress protein A family.</text>
</comment>
<dbReference type="PANTHER" id="PTHR46268:SF23">
    <property type="entry name" value="UNIVERSAL STRESS PROTEIN A-RELATED"/>
    <property type="match status" value="1"/>
</dbReference>
<accession>H8GHL1</accession>
<protein>
    <recommendedName>
        <fullName evidence="5">Universal stress protein</fullName>
    </recommendedName>
</protein>
<feature type="domain" description="UspA" evidence="6">
    <location>
        <begin position="4"/>
        <end position="143"/>
    </location>
</feature>
<evidence type="ECO:0000313" key="7">
    <source>
        <dbReference type="EMBL" id="EIC31329.1"/>
    </source>
</evidence>
<comment type="subunit">
    <text evidence="3">Homodimer.</text>
</comment>
<evidence type="ECO:0000256" key="5">
    <source>
        <dbReference type="PIRNR" id="PIRNR006276"/>
    </source>
</evidence>
<dbReference type="RefSeq" id="WP_005374626.1">
    <property type="nucleotide sequence ID" value="NZ_CM001475.1"/>
</dbReference>
<dbReference type="Pfam" id="PF00582">
    <property type="entry name" value="Usp"/>
    <property type="match status" value="1"/>
</dbReference>
<dbReference type="InterPro" id="IPR014729">
    <property type="entry name" value="Rossmann-like_a/b/a_fold"/>
</dbReference>
<dbReference type="InterPro" id="IPR006015">
    <property type="entry name" value="Universal_stress_UspA"/>
</dbReference>
<dbReference type="GO" id="GO:0005737">
    <property type="term" value="C:cytoplasm"/>
    <property type="evidence" value="ECO:0007669"/>
    <property type="project" value="UniProtKB-SubCell"/>
</dbReference>
<dbReference type="EMBL" id="CM001475">
    <property type="protein sequence ID" value="EIC31329.1"/>
    <property type="molecule type" value="Genomic_DNA"/>
</dbReference>
<dbReference type="PRINTS" id="PR01438">
    <property type="entry name" value="UNVRSLSTRESS"/>
</dbReference>
<dbReference type="STRING" id="686340.Metal_3682"/>
<dbReference type="eggNOG" id="COG0589">
    <property type="taxonomic scope" value="Bacteria"/>
</dbReference>
<dbReference type="Proteomes" id="UP000005090">
    <property type="component" value="Chromosome"/>
</dbReference>
<dbReference type="SUPFAM" id="SSF52402">
    <property type="entry name" value="Adenine nucleotide alpha hydrolases-like"/>
    <property type="match status" value="1"/>
</dbReference>
<dbReference type="HOGENOM" id="CLU_049301_11_3_6"/>
<dbReference type="AlphaFoldDB" id="H8GHL1"/>
<name>H8GHL1_METAL</name>
<evidence type="ECO:0000259" key="6">
    <source>
        <dbReference type="Pfam" id="PF00582"/>
    </source>
</evidence>
<dbReference type="InterPro" id="IPR006016">
    <property type="entry name" value="UspA"/>
</dbReference>
<sequence length="150" mass="16064">MTAYRHILLTADFSEDGASIAVRAQSLAASYRAKLSILHVLDDIPMPDTPYGTVIPVDQPSEYGLLEAERGKLLALGAELGVASADLWLIWGVPKDEIVRHAEKIAADLIVTGSHERHGLTLLLGSTANGVLHHAPCDLLAVRIPDDEGI</sequence>
<gene>
    <name evidence="7" type="ORF">Metal_3682</name>
</gene>
<dbReference type="Gene3D" id="3.40.50.620">
    <property type="entry name" value="HUPs"/>
    <property type="match status" value="1"/>
</dbReference>
<keyword evidence="4 5" id="KW-0963">Cytoplasm</keyword>